<feature type="coiled-coil region" evidence="2">
    <location>
        <begin position="64"/>
        <end position="332"/>
    </location>
</feature>
<protein>
    <submittedName>
        <fullName evidence="3">Zgc:172182</fullName>
    </submittedName>
</protein>
<dbReference type="Ensembl" id="ENSPKIT00000025352.1">
    <property type="protein sequence ID" value="ENSPKIP00000001433.1"/>
    <property type="gene ID" value="ENSPKIG00000019739.1"/>
</dbReference>
<keyword evidence="4" id="KW-1185">Reference proteome</keyword>
<evidence type="ECO:0000256" key="2">
    <source>
        <dbReference type="SAM" id="Coils"/>
    </source>
</evidence>
<dbReference type="InterPro" id="IPR043450">
    <property type="entry name" value="CCDC89-like"/>
</dbReference>
<sequence>MASPHKNPKDLEKMITDTKQDMDDVHVALEKLRSLSEDDVSDTEVLRSRIDEQSGLICILKHRADEMLLRCQALERINEELENLRQDVQKELEDEKERSSQLEQRFKDLATNHEELISFKDEYKKQNGQLTEENERLREENENLYREKVKEKEDIILKLTQELKDLAEQHKHLESEYQEKTTGFQTKLKELMSLHQSKEASLQNELHSTQKQLKDAVDMYTELNLQLRQTREKDAMIATELQEKLEVLPKKDELEDLSALKRIIQKKEEELKLLESQRQEEEQARAAAEQRFETEAEAVNADLKVRDLHAALDQSEQACSELKEDFEAYKKHSSELLAKEKELNAKLRQMIG</sequence>
<dbReference type="KEGG" id="pki:111852301"/>
<evidence type="ECO:0000313" key="3">
    <source>
        <dbReference type="Ensembl" id="ENSPKIP00000001433.1"/>
    </source>
</evidence>
<dbReference type="RefSeq" id="XP_023683832.1">
    <property type="nucleotide sequence ID" value="XM_023828064.2"/>
</dbReference>
<dbReference type="GeneID" id="111852301"/>
<dbReference type="OrthoDB" id="10020070at2759"/>
<accession>A0A3B3Q5K3</accession>
<evidence type="ECO:0000256" key="1">
    <source>
        <dbReference type="ARBA" id="ARBA00023054"/>
    </source>
</evidence>
<dbReference type="PANTHER" id="PTHR34768">
    <property type="entry name" value="COILED-COIL DOMAIN-CONTAINING PROTEIN 89"/>
    <property type="match status" value="1"/>
</dbReference>
<name>A0A3B3Q5K3_9TELE</name>
<proteinExistence type="predicted"/>
<dbReference type="PANTHER" id="PTHR34768:SF2">
    <property type="entry name" value="COILED-COIL DOMAIN CONTAINING 89"/>
    <property type="match status" value="1"/>
</dbReference>
<dbReference type="GeneTree" id="ENSGT00940000165617"/>
<reference evidence="3" key="2">
    <citation type="submission" date="2025-09" db="UniProtKB">
        <authorList>
            <consortium name="Ensembl"/>
        </authorList>
    </citation>
    <scope>IDENTIFICATION</scope>
</reference>
<reference evidence="3" key="1">
    <citation type="submission" date="2025-08" db="UniProtKB">
        <authorList>
            <consortium name="Ensembl"/>
        </authorList>
    </citation>
    <scope>IDENTIFICATION</scope>
</reference>
<keyword evidence="1 2" id="KW-0175">Coiled coil</keyword>
<evidence type="ECO:0000313" key="4">
    <source>
        <dbReference type="Proteomes" id="UP000261540"/>
    </source>
</evidence>
<dbReference type="Proteomes" id="UP000261540">
    <property type="component" value="Unplaced"/>
</dbReference>
<organism evidence="3 4">
    <name type="scientific">Paramormyrops kingsleyae</name>
    <dbReference type="NCBI Taxonomy" id="1676925"/>
    <lineage>
        <taxon>Eukaryota</taxon>
        <taxon>Metazoa</taxon>
        <taxon>Chordata</taxon>
        <taxon>Craniata</taxon>
        <taxon>Vertebrata</taxon>
        <taxon>Euteleostomi</taxon>
        <taxon>Actinopterygii</taxon>
        <taxon>Neopterygii</taxon>
        <taxon>Teleostei</taxon>
        <taxon>Osteoglossocephala</taxon>
        <taxon>Osteoglossomorpha</taxon>
        <taxon>Osteoglossiformes</taxon>
        <taxon>Mormyridae</taxon>
        <taxon>Paramormyrops</taxon>
    </lineage>
</organism>
<dbReference type="AlphaFoldDB" id="A0A3B3Q5K3"/>